<evidence type="ECO:0000259" key="1">
    <source>
        <dbReference type="Pfam" id="PF05193"/>
    </source>
</evidence>
<dbReference type="InterPro" id="IPR011249">
    <property type="entry name" value="Metalloenz_LuxS/M16"/>
</dbReference>
<dbReference type="GO" id="GO:0046872">
    <property type="term" value="F:metal ion binding"/>
    <property type="evidence" value="ECO:0007669"/>
    <property type="project" value="InterPro"/>
</dbReference>
<dbReference type="SUPFAM" id="SSF63411">
    <property type="entry name" value="LuxS/MPP-like metallohydrolase"/>
    <property type="match status" value="2"/>
</dbReference>
<dbReference type="AlphaFoldDB" id="E0E3K7"/>
<dbReference type="EMBL" id="ADGQ01000057">
    <property type="protein sequence ID" value="EFM64547.1"/>
    <property type="molecule type" value="Genomic_DNA"/>
</dbReference>
<keyword evidence="3" id="KW-1185">Reference proteome</keyword>
<dbReference type="PANTHER" id="PTHR11851">
    <property type="entry name" value="METALLOPROTEASE"/>
    <property type="match status" value="1"/>
</dbReference>
<dbReference type="OrthoDB" id="9762085at2"/>
<gene>
    <name evidence="2" type="ORF">HMPREF0634_0501</name>
</gene>
<dbReference type="eggNOG" id="COG0612">
    <property type="taxonomic scope" value="Bacteria"/>
</dbReference>
<dbReference type="Proteomes" id="UP000003244">
    <property type="component" value="Unassembled WGS sequence"/>
</dbReference>
<dbReference type="STRING" id="596315.HMPREF0634_0501"/>
<dbReference type="InterPro" id="IPR050361">
    <property type="entry name" value="MPP/UQCRC_Complex"/>
</dbReference>
<comment type="caution">
    <text evidence="2">The sequence shown here is derived from an EMBL/GenBank/DDBJ whole genome shotgun (WGS) entry which is preliminary data.</text>
</comment>
<dbReference type="Pfam" id="PF05193">
    <property type="entry name" value="Peptidase_M16_C"/>
    <property type="match status" value="1"/>
</dbReference>
<dbReference type="InterPro" id="IPR007863">
    <property type="entry name" value="Peptidase_M16_C"/>
</dbReference>
<dbReference type="RefSeq" id="WP_007789859.1">
    <property type="nucleotide sequence ID" value="NZ_ADGQ01000057.1"/>
</dbReference>
<sequence>MTKMNIVDLGDGISLGLVKNTKFKSNLISIYFQRQLDRKEVTRISLLTNLLQVATNKYPSMKAISQKLDSLYGLSMNLGLSKHGEKLIISLKLLSISDRYLDQPVFEDVIDFASEILLNPLVVDGQLNPDKLDLEKKNLEEEIGSKINDKRTYANLRCIEHMCKDELYSIDHIGYIEDLDSISAKDIYETYKDLISTSRIFIMVEGDFDEDKVRDLCIEKFKFERSNVQNLSREDYGYMSNPIRYFEEDMATSQGKLVIGLRTGVDYMDYDRYYSLMLANSILGGGPHSKLFNNVREKESICYYASSNLEKTKGLMFISSGIDIENYDRAIELIRRELDDTMQGKISQLELDNAKKSLINSLKAIGDSIVSDVEFTYNQYISGSKLTVEDVIGYVEKVDIDMIIESMKDVKEDTVFFLK</sequence>
<feature type="domain" description="Peptidase M16 C-terminal" evidence="1">
    <location>
        <begin position="181"/>
        <end position="358"/>
    </location>
</feature>
<organism evidence="2 3">
    <name type="scientific">Peptostreptococcus stomatis DSM 17678</name>
    <dbReference type="NCBI Taxonomy" id="596315"/>
    <lineage>
        <taxon>Bacteria</taxon>
        <taxon>Bacillati</taxon>
        <taxon>Bacillota</taxon>
        <taxon>Clostridia</taxon>
        <taxon>Peptostreptococcales</taxon>
        <taxon>Peptostreptococcaceae</taxon>
        <taxon>Peptostreptococcus</taxon>
    </lineage>
</organism>
<dbReference type="Gene3D" id="3.30.830.10">
    <property type="entry name" value="Metalloenzyme, LuxS/M16 peptidase-like"/>
    <property type="match status" value="2"/>
</dbReference>
<accession>E0E3K7</accession>
<keyword evidence="2" id="KW-0378">Hydrolase</keyword>
<dbReference type="EC" id="3.4.24.-" evidence="2"/>
<evidence type="ECO:0000313" key="2">
    <source>
        <dbReference type="EMBL" id="EFM64547.1"/>
    </source>
</evidence>
<proteinExistence type="predicted"/>
<evidence type="ECO:0000313" key="3">
    <source>
        <dbReference type="Proteomes" id="UP000003244"/>
    </source>
</evidence>
<name>E0E3K7_9FIRM</name>
<reference evidence="2 3" key="1">
    <citation type="submission" date="2010-08" db="EMBL/GenBank/DDBJ databases">
        <authorList>
            <person name="Harkins D.M."/>
            <person name="Madupu R."/>
            <person name="Durkin A.S."/>
            <person name="Torralba M."/>
            <person name="Methe B."/>
            <person name="Sutton G.G."/>
            <person name="Nelson K.E."/>
        </authorList>
    </citation>
    <scope>NUCLEOTIDE SEQUENCE [LARGE SCALE GENOMIC DNA]</scope>
    <source>
        <strain evidence="2 3">DSM 17678</strain>
    </source>
</reference>
<dbReference type="PANTHER" id="PTHR11851:SF186">
    <property type="entry name" value="INACTIVE METALLOPROTEASE YMFF-RELATED"/>
    <property type="match status" value="1"/>
</dbReference>
<protein>
    <submittedName>
        <fullName evidence="2">Peptidase M16 inactive domain protein</fullName>
        <ecNumber evidence="2">3.4.24.-</ecNumber>
    </submittedName>
</protein>
<dbReference type="NCBIfam" id="NF047422">
    <property type="entry name" value="YfmF_fam"/>
    <property type="match status" value="1"/>
</dbReference>
<dbReference type="GeneID" id="84800847"/>
<dbReference type="GO" id="GO:0016787">
    <property type="term" value="F:hydrolase activity"/>
    <property type="evidence" value="ECO:0007669"/>
    <property type="project" value="UniProtKB-KW"/>
</dbReference>